<keyword evidence="3" id="KW-1185">Reference proteome</keyword>
<evidence type="ECO:0000313" key="2">
    <source>
        <dbReference type="EMBL" id="TDU31940.1"/>
    </source>
</evidence>
<dbReference type="Gene3D" id="3.60.21.10">
    <property type="match status" value="1"/>
</dbReference>
<evidence type="ECO:0000259" key="1">
    <source>
        <dbReference type="Pfam" id="PF00149"/>
    </source>
</evidence>
<dbReference type="Pfam" id="PF00149">
    <property type="entry name" value="Metallophos"/>
    <property type="match status" value="1"/>
</dbReference>
<organism evidence="2 3">
    <name type="scientific">Panacagrimonas perspica</name>
    <dbReference type="NCBI Taxonomy" id="381431"/>
    <lineage>
        <taxon>Bacteria</taxon>
        <taxon>Pseudomonadati</taxon>
        <taxon>Pseudomonadota</taxon>
        <taxon>Gammaproteobacteria</taxon>
        <taxon>Nevskiales</taxon>
        <taxon>Nevskiaceae</taxon>
        <taxon>Panacagrimonas</taxon>
    </lineage>
</organism>
<name>A0A4S3K7U1_9GAMM</name>
<dbReference type="SUPFAM" id="SSF56300">
    <property type="entry name" value="Metallo-dependent phosphatases"/>
    <property type="match status" value="1"/>
</dbReference>
<evidence type="ECO:0000313" key="3">
    <source>
        <dbReference type="Proteomes" id="UP000295341"/>
    </source>
</evidence>
<dbReference type="EMBL" id="SOBT01000008">
    <property type="protein sequence ID" value="TDU31940.1"/>
    <property type="molecule type" value="Genomic_DNA"/>
</dbReference>
<gene>
    <name evidence="2" type="ORF">DFR24_1324</name>
</gene>
<dbReference type="PANTHER" id="PTHR42850:SF4">
    <property type="entry name" value="ZINC-DEPENDENT ENDOPOLYPHOSPHATASE"/>
    <property type="match status" value="1"/>
</dbReference>
<feature type="domain" description="Calcineurin-like phosphoesterase" evidence="1">
    <location>
        <begin position="20"/>
        <end position="223"/>
    </location>
</feature>
<proteinExistence type="predicted"/>
<dbReference type="RefSeq" id="WP_162851078.1">
    <property type="nucleotide sequence ID" value="NZ_MWIN01000006.1"/>
</dbReference>
<reference evidence="2 3" key="1">
    <citation type="submission" date="2019-03" db="EMBL/GenBank/DDBJ databases">
        <title>Genomic Encyclopedia of Type Strains, Phase IV (KMG-IV): sequencing the most valuable type-strain genomes for metagenomic binning, comparative biology and taxonomic classification.</title>
        <authorList>
            <person name="Goeker M."/>
        </authorList>
    </citation>
    <scope>NUCLEOTIDE SEQUENCE [LARGE SCALE GENOMIC DNA]</scope>
    <source>
        <strain evidence="2 3">DSM 26377</strain>
    </source>
</reference>
<dbReference type="GO" id="GO:0005737">
    <property type="term" value="C:cytoplasm"/>
    <property type="evidence" value="ECO:0007669"/>
    <property type="project" value="TreeGrafter"/>
</dbReference>
<comment type="caution">
    <text evidence="2">The sequence shown here is derived from an EMBL/GenBank/DDBJ whole genome shotgun (WGS) entry which is preliminary data.</text>
</comment>
<dbReference type="InterPro" id="IPR029052">
    <property type="entry name" value="Metallo-depent_PP-like"/>
</dbReference>
<dbReference type="InterPro" id="IPR050126">
    <property type="entry name" value="Ap4A_hydrolase"/>
</dbReference>
<dbReference type="Proteomes" id="UP000295341">
    <property type="component" value="Unassembled WGS sequence"/>
</dbReference>
<dbReference type="InterPro" id="IPR004843">
    <property type="entry name" value="Calcineurin-like_PHP"/>
</dbReference>
<dbReference type="PANTHER" id="PTHR42850">
    <property type="entry name" value="METALLOPHOSPHOESTERASE"/>
    <property type="match status" value="1"/>
</dbReference>
<dbReference type="GO" id="GO:0016791">
    <property type="term" value="F:phosphatase activity"/>
    <property type="evidence" value="ECO:0007669"/>
    <property type="project" value="TreeGrafter"/>
</dbReference>
<sequence length="292" mass="32205">MSAHPLHRQVPANPNGRDFVVGDLHGQQAMLDCLLQHVSFEERSDRLFSLGDLVDRGPDNDALMHRFATRPGHFAIRGNHEALLQAARHSSLYLRVWERNGGLWARDLPPGRLEEIEAFIDTLPYAIELSLQDGRRIGLIHAEVKPGAGWQDIRDLDARFEDTIDDGGSTVAASALWGRQRYRIADFISNEPAGATLAPEERAALCARLRPVDGIDLVYVGHTIIGNRKPLRVGNTVFVDTGAYLATGRLTLIEPLQDHYWQVTAGAEPKLVKGGPRKLPDALLIPPAYASA</sequence>
<dbReference type="AlphaFoldDB" id="A0A4S3K7U1"/>
<protein>
    <submittedName>
        <fullName evidence="2">Serine/threonine protein phosphatase 1</fullName>
    </submittedName>
</protein>
<accession>A0A4S3K7U1</accession>